<dbReference type="RefSeq" id="WP_072282422.1">
    <property type="nucleotide sequence ID" value="NZ_CP015519.1"/>
</dbReference>
<keyword evidence="2" id="KW-1185">Reference proteome</keyword>
<sequence>MASKISHHKDLDVWQLSMALVSEIYRLTGNFPKEEIYGLTNQMRRAAVSVPSNIAEGAARNSKKEFLQYLYVSLGSLAELETQLLISKNLGYLASPDSTMCELENIRKMLSGLVNYVRSKLGQ</sequence>
<name>A0A1L3GKL0_9BACT</name>
<dbReference type="CDD" id="cd16377">
    <property type="entry name" value="23S_rRNA_IVP_like"/>
    <property type="match status" value="1"/>
</dbReference>
<reference evidence="1 2" key="1">
    <citation type="journal article" date="2017" name="Genome Announc.">
        <title>Complete Genome Sequences of Two Acetylene-Fermenting Pelobacter acetylenicus Strains.</title>
        <authorList>
            <person name="Sutton J.M."/>
            <person name="Baesman S.M."/>
            <person name="Fierst J.L."/>
            <person name="Poret-Peterson A.T."/>
            <person name="Oremland R.S."/>
            <person name="Dunlap D.S."/>
            <person name="Akob D.M."/>
        </authorList>
    </citation>
    <scope>NUCLEOTIDE SEQUENCE [LARGE SCALE GENOMIC DNA]</scope>
    <source>
        <strain evidence="1 2">SFB93</strain>
    </source>
</reference>
<dbReference type="AlphaFoldDB" id="A0A1L3GKL0"/>
<evidence type="ECO:0000313" key="1">
    <source>
        <dbReference type="EMBL" id="APG26462.1"/>
    </source>
</evidence>
<dbReference type="KEGG" id="pef:A7E78_00415"/>
<dbReference type="InterPro" id="IPR036583">
    <property type="entry name" value="23S_rRNA_IVS_sf"/>
</dbReference>
<dbReference type="SUPFAM" id="SSF158446">
    <property type="entry name" value="IVS-encoded protein-like"/>
    <property type="match status" value="1"/>
</dbReference>
<dbReference type="NCBIfam" id="NF008911">
    <property type="entry name" value="PRK12275.1-2"/>
    <property type="match status" value="1"/>
</dbReference>
<accession>A0A1L3GKL0</accession>
<gene>
    <name evidence="1" type="ORF">A7E78_00415</name>
</gene>
<dbReference type="PANTHER" id="PTHR38471:SF2">
    <property type="entry name" value="FOUR HELIX BUNDLE PROTEIN"/>
    <property type="match status" value="1"/>
</dbReference>
<dbReference type="PANTHER" id="PTHR38471">
    <property type="entry name" value="FOUR HELIX BUNDLE PROTEIN"/>
    <property type="match status" value="1"/>
</dbReference>
<dbReference type="NCBIfam" id="TIGR02436">
    <property type="entry name" value="four helix bundle protein"/>
    <property type="match status" value="1"/>
</dbReference>
<dbReference type="EMBL" id="CP015519">
    <property type="protein sequence ID" value="APG26462.1"/>
    <property type="molecule type" value="Genomic_DNA"/>
</dbReference>
<dbReference type="Proteomes" id="UP000182517">
    <property type="component" value="Chromosome"/>
</dbReference>
<protein>
    <submittedName>
        <fullName evidence="1">Four helix bundle protein</fullName>
    </submittedName>
</protein>
<dbReference type="InterPro" id="IPR012657">
    <property type="entry name" value="23S_rRNA-intervening_sequence"/>
</dbReference>
<organism evidence="1 2">
    <name type="scientific">Syntrophotalea acetylenivorans</name>
    <dbReference type="NCBI Taxonomy" id="1842532"/>
    <lineage>
        <taxon>Bacteria</taxon>
        <taxon>Pseudomonadati</taxon>
        <taxon>Thermodesulfobacteriota</taxon>
        <taxon>Desulfuromonadia</taxon>
        <taxon>Desulfuromonadales</taxon>
        <taxon>Syntrophotaleaceae</taxon>
        <taxon>Syntrophotalea</taxon>
    </lineage>
</organism>
<dbReference type="Pfam" id="PF05635">
    <property type="entry name" value="23S_rRNA_IVP"/>
    <property type="match status" value="1"/>
</dbReference>
<dbReference type="STRING" id="1842532.A7E78_00415"/>
<proteinExistence type="predicted"/>
<dbReference type="Gene3D" id="1.20.1440.60">
    <property type="entry name" value="23S rRNA-intervening sequence"/>
    <property type="match status" value="1"/>
</dbReference>
<evidence type="ECO:0000313" key="2">
    <source>
        <dbReference type="Proteomes" id="UP000182517"/>
    </source>
</evidence>